<comment type="caution">
    <text evidence="2">The sequence shown here is derived from an EMBL/GenBank/DDBJ whole genome shotgun (WGS) entry which is preliminary data.</text>
</comment>
<protein>
    <submittedName>
        <fullName evidence="2">Uncharacterized protein</fullName>
    </submittedName>
</protein>
<dbReference type="Proteomes" id="UP000028007">
    <property type="component" value="Unassembled WGS sequence"/>
</dbReference>
<dbReference type="AlphaFoldDB" id="A0A081PBU3"/>
<dbReference type="RefSeq" id="WP_037444740.1">
    <property type="nucleotide sequence ID" value="NZ_JNFF01000117.1"/>
</dbReference>
<gene>
    <name evidence="2" type="ORF">N180_00580</name>
</gene>
<reference evidence="2 3" key="1">
    <citation type="journal article" date="1992" name="Int. J. Syst. Bacteriol.">
        <title>Sphingobacterium antarcticus sp. nov. a Psychrotrophic Bacterium from the Soils of Schirmacher Oasis, Antarctica.</title>
        <authorList>
            <person name="Shivaji S."/>
            <person name="Ray M.K."/>
            <person name="Rao N.S."/>
            <person name="Saiserr L."/>
            <person name="Jagannadham M.V."/>
            <person name="Kumar G.S."/>
            <person name="Reddy G."/>
            <person name="Bhargava P.M."/>
        </authorList>
    </citation>
    <scope>NUCLEOTIDE SEQUENCE [LARGE SCALE GENOMIC DNA]</scope>
    <source>
        <strain evidence="2 3">4BY</strain>
    </source>
</reference>
<keyword evidence="3" id="KW-1185">Reference proteome</keyword>
<evidence type="ECO:0000313" key="3">
    <source>
        <dbReference type="Proteomes" id="UP000028007"/>
    </source>
</evidence>
<dbReference type="EMBL" id="JNFF01000117">
    <property type="protein sequence ID" value="KEQ28166.1"/>
    <property type="molecule type" value="Genomic_DNA"/>
</dbReference>
<name>A0A081PBU3_9SPHI</name>
<organism evidence="2 3">
    <name type="scientific">Pedobacter antarcticus 4BY</name>
    <dbReference type="NCBI Taxonomy" id="1358423"/>
    <lineage>
        <taxon>Bacteria</taxon>
        <taxon>Pseudomonadati</taxon>
        <taxon>Bacteroidota</taxon>
        <taxon>Sphingobacteriia</taxon>
        <taxon>Sphingobacteriales</taxon>
        <taxon>Sphingobacteriaceae</taxon>
        <taxon>Pedobacter</taxon>
    </lineage>
</organism>
<accession>A0A081PBU3</accession>
<proteinExistence type="predicted"/>
<evidence type="ECO:0000313" key="2">
    <source>
        <dbReference type="EMBL" id="KEQ28166.1"/>
    </source>
</evidence>
<feature type="region of interest" description="Disordered" evidence="1">
    <location>
        <begin position="58"/>
        <end position="77"/>
    </location>
</feature>
<evidence type="ECO:0000256" key="1">
    <source>
        <dbReference type="SAM" id="MobiDB-lite"/>
    </source>
</evidence>
<sequence length="77" mass="8846">MKIKSFLLSFFSFALLGRYIFSGRKYTVLHLVDFHLKIIRFSLAPYSILTEGTAKEVRRNSKGSGKEMLTTPTQDKD</sequence>